<feature type="compositionally biased region" description="Acidic residues" evidence="3">
    <location>
        <begin position="632"/>
        <end position="653"/>
    </location>
</feature>
<evidence type="ECO:0000313" key="5">
    <source>
        <dbReference type="Proteomes" id="UP000005238"/>
    </source>
</evidence>
<feature type="compositionally biased region" description="Polar residues" evidence="3">
    <location>
        <begin position="47"/>
        <end position="58"/>
    </location>
</feature>
<feature type="compositionally biased region" description="Polar residues" evidence="3">
    <location>
        <begin position="26"/>
        <end position="37"/>
    </location>
</feature>
<evidence type="ECO:0000313" key="4">
    <source>
        <dbReference type="EnsemblProtists" id="Phyra74613"/>
    </source>
</evidence>
<feature type="compositionally biased region" description="Polar residues" evidence="3">
    <location>
        <begin position="9"/>
        <end position="18"/>
    </location>
</feature>
<dbReference type="GO" id="GO:0005634">
    <property type="term" value="C:nucleus"/>
    <property type="evidence" value="ECO:0007669"/>
    <property type="project" value="UniProtKB-SubCell"/>
</dbReference>
<name>H3GFU1_PHYRM</name>
<dbReference type="eggNOG" id="ENOG502RZD9">
    <property type="taxonomic scope" value="Eukaryota"/>
</dbReference>
<keyword evidence="2" id="KW-0539">Nucleus</keyword>
<feature type="region of interest" description="Disordered" evidence="3">
    <location>
        <begin position="627"/>
        <end position="658"/>
    </location>
</feature>
<organism evidence="4 5">
    <name type="scientific">Phytophthora ramorum</name>
    <name type="common">Sudden oak death agent</name>
    <dbReference type="NCBI Taxonomy" id="164328"/>
    <lineage>
        <taxon>Eukaryota</taxon>
        <taxon>Sar</taxon>
        <taxon>Stramenopiles</taxon>
        <taxon>Oomycota</taxon>
        <taxon>Peronosporomycetes</taxon>
        <taxon>Peronosporales</taxon>
        <taxon>Peronosporaceae</taxon>
        <taxon>Phytophthora</taxon>
    </lineage>
</organism>
<feature type="compositionally biased region" description="Basic and acidic residues" evidence="3">
    <location>
        <begin position="61"/>
        <end position="81"/>
    </location>
</feature>
<dbReference type="InterPro" id="IPR051738">
    <property type="entry name" value="SAF_Modulators"/>
</dbReference>
<dbReference type="AlphaFoldDB" id="H3GFU1"/>
<accession>H3GFU1</accession>
<sequence>MAAVEEQQQRPQAVSPSGENAAHVANQVSSKSPQKPLSNGVEKAQSESKAATNKQNTAKEAATEVREHVEEGVGKQLRGERSLSSGEADPESGSSEQAIELKNADPLAREDAPVFMSVDAAEKEREECAAASSETAEQVEEVEEVEESAEALQSTELAVEAKAHEEVAKQCDEDVAMEGDTGADTAAGRGEVVGGAKVASADVPTEKGGDGSVETPVAREAVCSKNESEVSTDATPVVSRVEAKSISLASQGSEGEASAAGNIDEDVDMNLSNASHSGGVAGERNPKENHETDTRVAEEVGLIVSTLVDNVVGVMNEMMSIDAESVTMLSSPMMPHLSADEAMELLEAHQGDDHEFKLDDGADADMEAEPTGNPEYQWFDGDDDDDEMVSLVPPSALDDAAETTDDVFGFGDVVDLTGATPNIGEKADIESDGSDDTQVIPSSSSNSSSSSASYGSASDSSSSSSSASSASEDESVGRASRKRHASASSGRRKLMKYKKQKRVRSSERESSTQRRYKRKRKIPPPVIPREFEVFDTEAADPILRGSYSVRNNRRACFVGNWGFSEEAFHNIESVSPFEYTSRARVLQSRRKDDKRPVSGKYGGFFKLRQFNGTLVKIREDQVDLQFLPMPPSDEEDGDEDMEGYESDEDDGDESAATRYTVLGKGKNRFGRFLIRGYLNPESGRLTVKRRYLE</sequence>
<feature type="region of interest" description="Disordered" evidence="3">
    <location>
        <begin position="1"/>
        <end position="153"/>
    </location>
</feature>
<dbReference type="OMA" id="YQWFDGD"/>
<keyword evidence="5" id="KW-1185">Reference proteome</keyword>
<dbReference type="EnsemblProtists" id="Phyra74613">
    <property type="protein sequence ID" value="Phyra74613"/>
    <property type="gene ID" value="Phyra74613"/>
</dbReference>
<feature type="compositionally biased region" description="Low complexity" evidence="3">
    <location>
        <begin position="179"/>
        <end position="188"/>
    </location>
</feature>
<reference evidence="5" key="1">
    <citation type="journal article" date="2006" name="Science">
        <title>Phytophthora genome sequences uncover evolutionary origins and mechanisms of pathogenesis.</title>
        <authorList>
            <person name="Tyler B.M."/>
            <person name="Tripathy S."/>
            <person name="Zhang X."/>
            <person name="Dehal P."/>
            <person name="Jiang R.H."/>
            <person name="Aerts A."/>
            <person name="Arredondo F.D."/>
            <person name="Baxter L."/>
            <person name="Bensasson D."/>
            <person name="Beynon J.L."/>
            <person name="Chapman J."/>
            <person name="Damasceno C.M."/>
            <person name="Dorrance A.E."/>
            <person name="Dou D."/>
            <person name="Dickerman A.W."/>
            <person name="Dubchak I.L."/>
            <person name="Garbelotto M."/>
            <person name="Gijzen M."/>
            <person name="Gordon S.G."/>
            <person name="Govers F."/>
            <person name="Grunwald N.J."/>
            <person name="Huang W."/>
            <person name="Ivors K.L."/>
            <person name="Jones R.W."/>
            <person name="Kamoun S."/>
            <person name="Krampis K."/>
            <person name="Lamour K.H."/>
            <person name="Lee M.K."/>
            <person name="McDonald W.H."/>
            <person name="Medina M."/>
            <person name="Meijer H.J."/>
            <person name="Nordberg E.K."/>
            <person name="Maclean D.J."/>
            <person name="Ospina-Giraldo M.D."/>
            <person name="Morris P.F."/>
            <person name="Phuntumart V."/>
            <person name="Putnam N.H."/>
            <person name="Rash S."/>
            <person name="Rose J.K."/>
            <person name="Sakihama Y."/>
            <person name="Salamov A.A."/>
            <person name="Savidor A."/>
            <person name="Scheuring C.F."/>
            <person name="Smith B.M."/>
            <person name="Sobral B.W."/>
            <person name="Terry A."/>
            <person name="Torto-Alalibo T.A."/>
            <person name="Win J."/>
            <person name="Xu Z."/>
            <person name="Zhang H."/>
            <person name="Grigoriev I.V."/>
            <person name="Rokhsar D.S."/>
            <person name="Boore J.L."/>
        </authorList>
    </citation>
    <scope>NUCLEOTIDE SEQUENCE [LARGE SCALE GENOMIC DNA]</scope>
    <source>
        <strain evidence="5">Pr102</strain>
    </source>
</reference>
<feature type="compositionally biased region" description="Acidic residues" evidence="3">
    <location>
        <begin position="137"/>
        <end position="149"/>
    </location>
</feature>
<dbReference type="VEuPathDB" id="FungiDB:KRP23_777"/>
<feature type="region of interest" description="Disordered" evidence="3">
    <location>
        <begin position="418"/>
        <end position="523"/>
    </location>
</feature>
<comment type="subcellular location">
    <subcellularLocation>
        <location evidence="1">Nucleus</location>
    </subcellularLocation>
</comment>
<dbReference type="Proteomes" id="UP000005238">
    <property type="component" value="Unassembled WGS sequence"/>
</dbReference>
<protein>
    <submittedName>
        <fullName evidence="4">Uncharacterized protein</fullName>
    </submittedName>
</protein>
<dbReference type="InParanoid" id="H3GFU1"/>
<evidence type="ECO:0000256" key="2">
    <source>
        <dbReference type="ARBA" id="ARBA00023242"/>
    </source>
</evidence>
<dbReference type="PANTHER" id="PTHR15683:SF8">
    <property type="entry name" value="SCAFFOLD ATTACHMENT FACTOR B, ISOFORM B"/>
    <property type="match status" value="1"/>
</dbReference>
<proteinExistence type="predicted"/>
<dbReference type="HOGENOM" id="CLU_418275_0_0_1"/>
<dbReference type="EMBL" id="DS566006">
    <property type="status" value="NOT_ANNOTATED_CDS"/>
    <property type="molecule type" value="Genomic_DNA"/>
</dbReference>
<evidence type="ECO:0000256" key="1">
    <source>
        <dbReference type="ARBA" id="ARBA00004123"/>
    </source>
</evidence>
<feature type="compositionally biased region" description="Basic residues" evidence="3">
    <location>
        <begin position="479"/>
        <end position="503"/>
    </location>
</feature>
<feature type="compositionally biased region" description="Low complexity" evidence="3">
    <location>
        <begin position="442"/>
        <end position="470"/>
    </location>
</feature>
<reference evidence="4" key="2">
    <citation type="submission" date="2015-06" db="UniProtKB">
        <authorList>
            <consortium name="EnsemblProtists"/>
        </authorList>
    </citation>
    <scope>IDENTIFICATION</scope>
    <source>
        <strain evidence="4">Pr102</strain>
    </source>
</reference>
<dbReference type="PANTHER" id="PTHR15683">
    <property type="entry name" value="SCAFFOLD ATTACHMENT FACTOR B-RELATED"/>
    <property type="match status" value="1"/>
</dbReference>
<dbReference type="VEuPathDB" id="FungiDB:KRP22_6304"/>
<evidence type="ECO:0000256" key="3">
    <source>
        <dbReference type="SAM" id="MobiDB-lite"/>
    </source>
</evidence>
<feature type="region of interest" description="Disordered" evidence="3">
    <location>
        <begin position="170"/>
        <end position="191"/>
    </location>
</feature>